<organism evidence="14 15">
    <name type="scientific">Shewanella atlantica</name>
    <dbReference type="NCBI Taxonomy" id="271099"/>
    <lineage>
        <taxon>Bacteria</taxon>
        <taxon>Pseudomonadati</taxon>
        <taxon>Pseudomonadota</taxon>
        <taxon>Gammaproteobacteria</taxon>
        <taxon>Alteromonadales</taxon>
        <taxon>Shewanellaceae</taxon>
        <taxon>Shewanella</taxon>
    </lineage>
</organism>
<dbReference type="InterPro" id="IPR039657">
    <property type="entry name" value="Dimethylallyltransferase"/>
</dbReference>
<dbReference type="RefSeq" id="WP_126504632.1">
    <property type="nucleotide sequence ID" value="NZ_RXNV01000001.1"/>
</dbReference>
<keyword evidence="4 10" id="KW-0808">Transferase</keyword>
<evidence type="ECO:0000256" key="9">
    <source>
        <dbReference type="ARBA" id="ARBA00049563"/>
    </source>
</evidence>
<accession>A0A3S0IIS1</accession>
<dbReference type="SUPFAM" id="SSF52540">
    <property type="entry name" value="P-loop containing nucleoside triphosphate hydrolases"/>
    <property type="match status" value="1"/>
</dbReference>
<evidence type="ECO:0000313" key="14">
    <source>
        <dbReference type="EMBL" id="RTR35032.1"/>
    </source>
</evidence>
<dbReference type="NCBIfam" id="TIGR00174">
    <property type="entry name" value="miaA"/>
    <property type="match status" value="1"/>
</dbReference>
<evidence type="ECO:0000256" key="7">
    <source>
        <dbReference type="ARBA" id="ARBA00022840"/>
    </source>
</evidence>
<comment type="function">
    <text evidence="2 10 12">Catalyzes the transfer of a dimethylallyl group onto the adenine at position 37 in tRNAs that read codons beginning with uridine, leading to the formation of N6-(dimethylallyl)adenosine (i(6)A).</text>
</comment>
<feature type="binding site" evidence="10">
    <location>
        <begin position="14"/>
        <end position="21"/>
    </location>
    <ligand>
        <name>ATP</name>
        <dbReference type="ChEBI" id="CHEBI:30616"/>
    </ligand>
</feature>
<dbReference type="GO" id="GO:0006400">
    <property type="term" value="P:tRNA modification"/>
    <property type="evidence" value="ECO:0007669"/>
    <property type="project" value="TreeGrafter"/>
</dbReference>
<feature type="region of interest" description="Interaction with substrate tRNA" evidence="10">
    <location>
        <begin position="163"/>
        <end position="167"/>
    </location>
</feature>
<evidence type="ECO:0000256" key="8">
    <source>
        <dbReference type="ARBA" id="ARBA00022842"/>
    </source>
</evidence>
<dbReference type="InterPro" id="IPR018022">
    <property type="entry name" value="IPT"/>
</dbReference>
<dbReference type="GO" id="GO:0005524">
    <property type="term" value="F:ATP binding"/>
    <property type="evidence" value="ECO:0007669"/>
    <property type="project" value="UniProtKB-UniRule"/>
</dbReference>
<keyword evidence="5 10" id="KW-0819">tRNA processing</keyword>
<proteinExistence type="inferred from homology"/>
<dbReference type="PANTHER" id="PTHR11088">
    <property type="entry name" value="TRNA DIMETHYLALLYLTRANSFERASE"/>
    <property type="match status" value="1"/>
</dbReference>
<comment type="cofactor">
    <cofactor evidence="1 10">
        <name>Mg(2+)</name>
        <dbReference type="ChEBI" id="CHEBI:18420"/>
    </cofactor>
</comment>
<evidence type="ECO:0000256" key="1">
    <source>
        <dbReference type="ARBA" id="ARBA00001946"/>
    </source>
</evidence>
<comment type="similarity">
    <text evidence="3 10 13">Belongs to the IPP transferase family.</text>
</comment>
<evidence type="ECO:0000256" key="4">
    <source>
        <dbReference type="ARBA" id="ARBA00022679"/>
    </source>
</evidence>
<dbReference type="Gene3D" id="1.10.20.140">
    <property type="match status" value="1"/>
</dbReference>
<dbReference type="Proteomes" id="UP000282060">
    <property type="component" value="Unassembled WGS sequence"/>
</dbReference>
<comment type="caution">
    <text evidence="14">The sequence shown here is derived from an EMBL/GenBank/DDBJ whole genome shotgun (WGS) entry which is preliminary data.</text>
</comment>
<reference evidence="14 15" key="1">
    <citation type="submission" date="2018-12" db="EMBL/GenBank/DDBJ databases">
        <authorList>
            <person name="Yu L."/>
        </authorList>
    </citation>
    <scope>NUCLEOTIDE SEQUENCE [LARGE SCALE GENOMIC DNA]</scope>
    <source>
        <strain evidence="14 15">HAW-EB5</strain>
    </source>
</reference>
<dbReference type="EC" id="2.5.1.75" evidence="10"/>
<sequence length="308" mass="34801">MTEQNMPKIITLMGPTASGKTALAIELVQKHNCEIISVDSALIYRGMDIGTAKPNADELAVAPHRLIDIRDPAESYSAADFRADALCEIEQILKAGKTPLLVGGTMMYFKALVEGLSPLPGADEAVREQIIVEAEQRGWQDMHDELKRLDPVSSERIHPNDPQRLIRALEVCRVSGKSMTELSQIKSEPLPYDVVQFAISPKDRKVLHLSIEERFKLMLNQGFVDEVRALKERGDLDLALPSMRCVGYRQCWQYLDGEYDYDTMVEKAIVATRQLAKRQLTWLRGWPELNWLESGVDSNLNTVLRHCR</sequence>
<evidence type="ECO:0000256" key="11">
    <source>
        <dbReference type="RuleBase" id="RU003783"/>
    </source>
</evidence>
<feature type="region of interest" description="Interaction with substrate tRNA" evidence="10">
    <location>
        <begin position="39"/>
        <end position="42"/>
    </location>
</feature>
<evidence type="ECO:0000256" key="13">
    <source>
        <dbReference type="RuleBase" id="RU003785"/>
    </source>
</evidence>
<comment type="subunit">
    <text evidence="10">Monomer.</text>
</comment>
<gene>
    <name evidence="10 14" type="primary">miaA</name>
    <name evidence="14" type="ORF">EKG39_05055</name>
</gene>
<dbReference type="FunFam" id="1.10.20.140:FF:000001">
    <property type="entry name" value="tRNA dimethylallyltransferase"/>
    <property type="match status" value="1"/>
</dbReference>
<dbReference type="AlphaFoldDB" id="A0A3S0IIS1"/>
<feature type="site" description="Interaction with substrate tRNA" evidence="10">
    <location>
        <position position="127"/>
    </location>
</feature>
<dbReference type="EMBL" id="RXNV01000001">
    <property type="protein sequence ID" value="RTR35032.1"/>
    <property type="molecule type" value="Genomic_DNA"/>
</dbReference>
<name>A0A3S0IIS1_9GAMM</name>
<dbReference type="Pfam" id="PF01715">
    <property type="entry name" value="IPPT"/>
    <property type="match status" value="1"/>
</dbReference>
<dbReference type="InterPro" id="IPR027417">
    <property type="entry name" value="P-loop_NTPase"/>
</dbReference>
<evidence type="ECO:0000256" key="12">
    <source>
        <dbReference type="RuleBase" id="RU003784"/>
    </source>
</evidence>
<dbReference type="Gene3D" id="3.40.50.300">
    <property type="entry name" value="P-loop containing nucleotide triphosphate hydrolases"/>
    <property type="match status" value="1"/>
</dbReference>
<evidence type="ECO:0000313" key="15">
    <source>
        <dbReference type="Proteomes" id="UP000282060"/>
    </source>
</evidence>
<dbReference type="PANTHER" id="PTHR11088:SF60">
    <property type="entry name" value="TRNA DIMETHYLALLYLTRANSFERASE"/>
    <property type="match status" value="1"/>
</dbReference>
<evidence type="ECO:0000256" key="3">
    <source>
        <dbReference type="ARBA" id="ARBA00005842"/>
    </source>
</evidence>
<keyword evidence="8 10" id="KW-0460">Magnesium</keyword>
<keyword evidence="15" id="KW-1185">Reference proteome</keyword>
<feature type="region of interest" description="Interaction with substrate tRNA" evidence="10">
    <location>
        <begin position="244"/>
        <end position="249"/>
    </location>
</feature>
<protein>
    <recommendedName>
        <fullName evidence="10">tRNA dimethylallyltransferase</fullName>
        <ecNumber evidence="10">2.5.1.75</ecNumber>
    </recommendedName>
    <alternativeName>
        <fullName evidence="10">Dimethylallyl diphosphate:tRNA dimethylallyltransferase</fullName>
        <shortName evidence="10">DMAPP:tRNA dimethylallyltransferase</shortName>
        <shortName evidence="10">DMATase</shortName>
    </alternativeName>
    <alternativeName>
        <fullName evidence="10">Isopentenyl-diphosphate:tRNA isopentenyltransferase</fullName>
        <shortName evidence="10">IPP transferase</shortName>
        <shortName evidence="10">IPPT</shortName>
        <shortName evidence="10">IPTase</shortName>
    </alternativeName>
</protein>
<dbReference type="GO" id="GO:0052381">
    <property type="term" value="F:tRNA dimethylallyltransferase activity"/>
    <property type="evidence" value="ECO:0007669"/>
    <property type="project" value="UniProtKB-UniRule"/>
</dbReference>
<evidence type="ECO:0000256" key="10">
    <source>
        <dbReference type="HAMAP-Rule" id="MF_00185"/>
    </source>
</evidence>
<evidence type="ECO:0000256" key="6">
    <source>
        <dbReference type="ARBA" id="ARBA00022741"/>
    </source>
</evidence>
<dbReference type="HAMAP" id="MF_00185">
    <property type="entry name" value="IPP_trans"/>
    <property type="match status" value="1"/>
</dbReference>
<dbReference type="OrthoDB" id="9776390at2"/>
<comment type="catalytic activity">
    <reaction evidence="9 10 11">
        <text>adenosine(37) in tRNA + dimethylallyl diphosphate = N(6)-dimethylallyladenosine(37) in tRNA + diphosphate</text>
        <dbReference type="Rhea" id="RHEA:26482"/>
        <dbReference type="Rhea" id="RHEA-COMP:10162"/>
        <dbReference type="Rhea" id="RHEA-COMP:10375"/>
        <dbReference type="ChEBI" id="CHEBI:33019"/>
        <dbReference type="ChEBI" id="CHEBI:57623"/>
        <dbReference type="ChEBI" id="CHEBI:74411"/>
        <dbReference type="ChEBI" id="CHEBI:74415"/>
        <dbReference type="EC" id="2.5.1.75"/>
    </reaction>
</comment>
<comment type="caution">
    <text evidence="10">Lacks conserved residue(s) required for the propagation of feature annotation.</text>
</comment>
<evidence type="ECO:0000256" key="2">
    <source>
        <dbReference type="ARBA" id="ARBA00003213"/>
    </source>
</evidence>
<feature type="site" description="Interaction with substrate tRNA" evidence="10">
    <location>
        <position position="105"/>
    </location>
</feature>
<feature type="binding site" evidence="10">
    <location>
        <begin position="16"/>
        <end position="21"/>
    </location>
    <ligand>
        <name>substrate</name>
    </ligand>
</feature>
<evidence type="ECO:0000256" key="5">
    <source>
        <dbReference type="ARBA" id="ARBA00022694"/>
    </source>
</evidence>
<keyword evidence="7 10" id="KW-0067">ATP-binding</keyword>
<keyword evidence="6 10" id="KW-0547">Nucleotide-binding</keyword>